<organism evidence="2 3">
    <name type="scientific">Lentibacillus cibarius</name>
    <dbReference type="NCBI Taxonomy" id="2583219"/>
    <lineage>
        <taxon>Bacteria</taxon>
        <taxon>Bacillati</taxon>
        <taxon>Bacillota</taxon>
        <taxon>Bacilli</taxon>
        <taxon>Bacillales</taxon>
        <taxon>Bacillaceae</taxon>
        <taxon>Lentibacillus</taxon>
    </lineage>
</organism>
<sequence>MGHDILGYNKAGENVAYLRFSKNDVNSLVVYCLLESSDYFAGVSGTGDSVSFTQQQMEKALENYNRHMIIYPGKKHFETWQRNEILKFLKNCLEMTKKERTIQVLFG</sequence>
<dbReference type="EMBL" id="VJMZ01000002">
    <property type="protein sequence ID" value="TRM09232.1"/>
    <property type="molecule type" value="Genomic_DNA"/>
</dbReference>
<protein>
    <submittedName>
        <fullName evidence="2">Uncharacterized protein</fullName>
    </submittedName>
</protein>
<dbReference type="RefSeq" id="WP_142790641.1">
    <property type="nucleotide sequence ID" value="NZ_VJMZ01000001.1"/>
</dbReference>
<dbReference type="Proteomes" id="UP000319280">
    <property type="component" value="Unassembled WGS sequence"/>
</dbReference>
<reference evidence="2 3" key="1">
    <citation type="submission" date="2019-07" db="EMBL/GenBank/DDBJ databases">
        <title>Genomic analysis of Lentibacillus sp. NKC851-2.</title>
        <authorList>
            <person name="Oh Y.J."/>
        </authorList>
    </citation>
    <scope>NUCLEOTIDE SEQUENCE [LARGE SCALE GENOMIC DNA]</scope>
    <source>
        <strain evidence="2 3">NKC851-2</strain>
    </source>
</reference>
<evidence type="ECO:0000313" key="1">
    <source>
        <dbReference type="EMBL" id="TRM09232.1"/>
    </source>
</evidence>
<comment type="caution">
    <text evidence="2">The sequence shown here is derived from an EMBL/GenBank/DDBJ whole genome shotgun (WGS) entry which is preliminary data.</text>
</comment>
<gene>
    <name evidence="2" type="ORF">FH966_07300</name>
    <name evidence="1" type="ORF">FH966_16300</name>
</gene>
<proteinExistence type="predicted"/>
<evidence type="ECO:0000313" key="3">
    <source>
        <dbReference type="Proteomes" id="UP000319280"/>
    </source>
</evidence>
<dbReference type="AlphaFoldDB" id="A0A549YI18"/>
<evidence type="ECO:0000313" key="2">
    <source>
        <dbReference type="EMBL" id="TRM11516.1"/>
    </source>
</evidence>
<name>A0A549YI18_9BACI</name>
<accession>A0A549YI18</accession>
<keyword evidence="3" id="KW-1185">Reference proteome</keyword>
<dbReference type="EMBL" id="VJMZ01000001">
    <property type="protein sequence ID" value="TRM11516.1"/>
    <property type="molecule type" value="Genomic_DNA"/>
</dbReference>